<dbReference type="EMBL" id="KQ241795">
    <property type="protein sequence ID" value="KNC84006.1"/>
    <property type="molecule type" value="Genomic_DNA"/>
</dbReference>
<organism evidence="2 3">
    <name type="scientific">Sphaeroforma arctica JP610</name>
    <dbReference type="NCBI Taxonomy" id="667725"/>
    <lineage>
        <taxon>Eukaryota</taxon>
        <taxon>Ichthyosporea</taxon>
        <taxon>Ichthyophonida</taxon>
        <taxon>Sphaeroforma</taxon>
    </lineage>
</organism>
<dbReference type="Pfam" id="PF08588">
    <property type="entry name" value="Duc1"/>
    <property type="match status" value="1"/>
</dbReference>
<dbReference type="Pfam" id="PF07059">
    <property type="entry name" value="EDR2_C"/>
    <property type="match status" value="1"/>
</dbReference>
<dbReference type="InterPro" id="IPR045096">
    <property type="entry name" value="EDR2-like"/>
</dbReference>
<dbReference type="Gene3D" id="3.30.530.20">
    <property type="match status" value="1"/>
</dbReference>
<keyword evidence="3" id="KW-1185">Reference proteome</keyword>
<dbReference type="PANTHER" id="PTHR12136">
    <property type="entry name" value="ENHANCED DISEASE RESISTANCE-RELATED"/>
    <property type="match status" value="1"/>
</dbReference>
<dbReference type="InterPro" id="IPR013897">
    <property type="entry name" value="Duc1"/>
</dbReference>
<feature type="domain" description="START" evidence="1">
    <location>
        <begin position="15"/>
        <end position="55"/>
    </location>
</feature>
<dbReference type="InterPro" id="IPR023393">
    <property type="entry name" value="START-like_dom_sf"/>
</dbReference>
<proteinExistence type="predicted"/>
<accession>A0A0L0G5B0</accession>
<dbReference type="GO" id="GO:0008289">
    <property type="term" value="F:lipid binding"/>
    <property type="evidence" value="ECO:0007669"/>
    <property type="project" value="InterPro"/>
</dbReference>
<dbReference type="PANTHER" id="PTHR12136:SF41">
    <property type="entry name" value="PLECKSTRIN HOMOLOGY (PH) AND LIPID-BINDING START DOMAINS-CONTAINING PROTEIN"/>
    <property type="match status" value="1"/>
</dbReference>
<sequence>MQLVLPPVQIGFYTLKPRDLCLMRYWRKEDDGSYLIVMSSTEHASCPETKQFVRAHVDSFAIHIGVPLSDGDVDCKSCKKRSLCALYVRYDPECWKSYFAQYGNVAMRFCMGLLRMIVHIRDEVHELSFTSDASWFSSVPTDGTHTTIQYKKTLAEGGEEIERKHPDSAVKPAKFIPCSLHRSMWAEPSPSSFRVRGPTYLEDGKKVKATASPFRLVGMDMLSFTDYLTCFNVCADSSNIIRRMNEKEQADSEVPYTFAVNFVLPGRENICIVCYFQPSEKDWRDDPKYSKFMESFLDFVDGDDDYRNARFKIIPFLAEGGLILKKTLGSQFLQKPTLPGKKGVKMHHHRGENYFEVDIDIGSEPHARDVTKLLKESLRNVVIDVAILFEAQEVDELPEMILGTARLSKANLANAKRMVVDDNLPESIRDLMIRDRVSGKRVMANSRSPIPFETEMFVGNVIFKFNTDPVDPVYAPYFEGKKRMFEIQVQGRFKNKTDASLCLLGLEGTYHLELGMFGKGLVHVLTKFVFAITPGAQAHMGDKHSSNEPCLNPWMLCMPLAGTVDRFIETPPGKQPPKVGVDMLPEVTTKAEWQKIKDYSPENIYSISMHGMYVDFVRWLAVGIPGVGQIDLRKLLGVQPLRIVAFATPPGHVGALTQNDKKYLFDFELNPPGE</sequence>
<gene>
    <name evidence="2" type="ORF">SARC_03767</name>
</gene>
<evidence type="ECO:0000313" key="2">
    <source>
        <dbReference type="EMBL" id="KNC84006.1"/>
    </source>
</evidence>
<evidence type="ECO:0000313" key="3">
    <source>
        <dbReference type="Proteomes" id="UP000054560"/>
    </source>
</evidence>
<protein>
    <recommendedName>
        <fullName evidence="1">START domain-containing protein</fullName>
    </recommendedName>
</protein>
<dbReference type="eggNOG" id="ENOG502QS0N">
    <property type="taxonomic scope" value="Eukaryota"/>
</dbReference>
<dbReference type="OrthoDB" id="9970435at2759"/>
<evidence type="ECO:0000259" key="1">
    <source>
        <dbReference type="PROSITE" id="PS50848"/>
    </source>
</evidence>
<dbReference type="InterPro" id="IPR002913">
    <property type="entry name" value="START_lipid-bd_dom"/>
</dbReference>
<dbReference type="PROSITE" id="PS50848">
    <property type="entry name" value="START"/>
    <property type="match status" value="1"/>
</dbReference>
<reference evidence="2 3" key="1">
    <citation type="submission" date="2011-02" db="EMBL/GenBank/DDBJ databases">
        <title>The Genome Sequence of Sphaeroforma arctica JP610.</title>
        <authorList>
            <consortium name="The Broad Institute Genome Sequencing Platform"/>
            <person name="Russ C."/>
            <person name="Cuomo C."/>
            <person name="Young S.K."/>
            <person name="Zeng Q."/>
            <person name="Gargeya S."/>
            <person name="Alvarado L."/>
            <person name="Berlin A."/>
            <person name="Chapman S.B."/>
            <person name="Chen Z."/>
            <person name="Freedman E."/>
            <person name="Gellesch M."/>
            <person name="Goldberg J."/>
            <person name="Griggs A."/>
            <person name="Gujja S."/>
            <person name="Heilman E."/>
            <person name="Heiman D."/>
            <person name="Howarth C."/>
            <person name="Mehta T."/>
            <person name="Neiman D."/>
            <person name="Pearson M."/>
            <person name="Roberts A."/>
            <person name="Saif S."/>
            <person name="Shea T."/>
            <person name="Shenoy N."/>
            <person name="Sisk P."/>
            <person name="Stolte C."/>
            <person name="Sykes S."/>
            <person name="White J."/>
            <person name="Yandava C."/>
            <person name="Burger G."/>
            <person name="Gray M.W."/>
            <person name="Holland P.W.H."/>
            <person name="King N."/>
            <person name="Lang F.B.F."/>
            <person name="Roger A.J."/>
            <person name="Ruiz-Trillo I."/>
            <person name="Haas B."/>
            <person name="Nusbaum C."/>
            <person name="Birren B."/>
        </authorList>
    </citation>
    <scope>NUCLEOTIDE SEQUENCE [LARGE SCALE GENOMIC DNA]</scope>
    <source>
        <strain evidence="2 3">JP610</strain>
    </source>
</reference>
<dbReference type="InterPro" id="IPR009769">
    <property type="entry name" value="EDR2_C"/>
</dbReference>
<dbReference type="Proteomes" id="UP000054560">
    <property type="component" value="Unassembled WGS sequence"/>
</dbReference>
<dbReference type="RefSeq" id="XP_014157908.1">
    <property type="nucleotide sequence ID" value="XM_014302433.1"/>
</dbReference>
<dbReference type="GeneID" id="25904271"/>
<dbReference type="AlphaFoldDB" id="A0A0L0G5B0"/>
<name>A0A0L0G5B0_9EUKA</name>
<dbReference type="SUPFAM" id="SSF55961">
    <property type="entry name" value="Bet v1-like"/>
    <property type="match status" value="1"/>
</dbReference>
<dbReference type="Pfam" id="PF01852">
    <property type="entry name" value="START"/>
    <property type="match status" value="1"/>
</dbReference>